<dbReference type="PROSITE" id="PS51194">
    <property type="entry name" value="HELICASE_CTER"/>
    <property type="match status" value="1"/>
</dbReference>
<dbReference type="InterPro" id="IPR027417">
    <property type="entry name" value="P-loop_NTPase"/>
</dbReference>
<dbReference type="GO" id="GO:0005737">
    <property type="term" value="C:cytoplasm"/>
    <property type="evidence" value="ECO:0007669"/>
    <property type="project" value="TreeGrafter"/>
</dbReference>
<dbReference type="PROSITE" id="PS51192">
    <property type="entry name" value="HELICASE_ATP_BIND_1"/>
    <property type="match status" value="1"/>
</dbReference>
<dbReference type="Gene3D" id="3.40.50.300">
    <property type="entry name" value="P-loop containing nucleotide triphosphate hydrolases"/>
    <property type="match status" value="2"/>
</dbReference>
<dbReference type="NCBIfam" id="TIGR00614">
    <property type="entry name" value="recQ_fam"/>
    <property type="match status" value="1"/>
</dbReference>
<evidence type="ECO:0000256" key="2">
    <source>
        <dbReference type="ARBA" id="ARBA00022801"/>
    </source>
</evidence>
<dbReference type="SMART" id="SM00487">
    <property type="entry name" value="DEXDc"/>
    <property type="match status" value="1"/>
</dbReference>
<keyword evidence="2" id="KW-0378">Hydrolase</keyword>
<name>A0A3B1DXF3_9ZZZZ</name>
<dbReference type="GO" id="GO:0006310">
    <property type="term" value="P:DNA recombination"/>
    <property type="evidence" value="ECO:0007669"/>
    <property type="project" value="InterPro"/>
</dbReference>
<dbReference type="InterPro" id="IPR011545">
    <property type="entry name" value="DEAD/DEAH_box_helicase_dom"/>
</dbReference>
<sequence>MEPLQELKTYFGYSSFRGQQETIIQHLLRGEHALVIMPTGMGKSLCYQIPALILQSTQNTTEGNPPSLTLVISPLIALMKDQVDGLVARNIDATFINSSLNKKERESRYQSVAQGKHALLYVTPERFRKQEFLDVIAQRTVSLLAVDEAHCISEWGHDFRPDYTRIAEFRQRLGNPTTIALTATATPEVQQDIIKQLGLSSDEISLFHEGIDRPNLSLEVHNVWGDDDKLEHIVRISQEEEFAQGSGIVYFTLIKTLERFSALLYSQKIPHFCYHGDLERRERKRIQTDFMQSSGTLVLATNAFGMGIDKENIRFVIHADLPGSMESYYQEIGRAGRDGLPALCALLYEESDLATQMEFIEWSNPQAELYEQVYELLQEEQEKLDAFGEEWLRERLFGRKKNDHRLDTVLAMFDRYRVTTGTLHPFNIQVINQLPAQLIDPNHRSEKHQRDMKKLYALVQYAKHDGDRKAFIHEYFGLPYREMG</sequence>
<dbReference type="PANTHER" id="PTHR13710:SF150">
    <property type="entry name" value="ATP-DEPENDENT DNA HELICASE RECQ"/>
    <property type="match status" value="1"/>
</dbReference>
<dbReference type="GO" id="GO:0016787">
    <property type="term" value="F:hydrolase activity"/>
    <property type="evidence" value="ECO:0007669"/>
    <property type="project" value="UniProtKB-KW"/>
</dbReference>
<dbReference type="EMBL" id="UOGL01000505">
    <property type="protein sequence ID" value="VAX41034.1"/>
    <property type="molecule type" value="Genomic_DNA"/>
</dbReference>
<keyword evidence="3 7" id="KW-0347">Helicase</keyword>
<dbReference type="FunFam" id="3.40.50.300:FF:001389">
    <property type="entry name" value="ATP-dependent DNA helicase RecQ"/>
    <property type="match status" value="1"/>
</dbReference>
<gene>
    <name evidence="7" type="ORF">MNBD_PLANCTO02-1616</name>
</gene>
<reference evidence="7" key="1">
    <citation type="submission" date="2018-06" db="EMBL/GenBank/DDBJ databases">
        <authorList>
            <person name="Zhirakovskaya E."/>
        </authorList>
    </citation>
    <scope>NUCLEOTIDE SEQUENCE</scope>
</reference>
<dbReference type="CDD" id="cd17920">
    <property type="entry name" value="DEXHc_RecQ"/>
    <property type="match status" value="1"/>
</dbReference>
<proteinExistence type="predicted"/>
<dbReference type="SUPFAM" id="SSF52540">
    <property type="entry name" value="P-loop containing nucleoside triphosphate hydrolases"/>
    <property type="match status" value="1"/>
</dbReference>
<dbReference type="GO" id="GO:0003676">
    <property type="term" value="F:nucleic acid binding"/>
    <property type="evidence" value="ECO:0007669"/>
    <property type="project" value="InterPro"/>
</dbReference>
<evidence type="ECO:0000313" key="7">
    <source>
        <dbReference type="EMBL" id="VAX41034.1"/>
    </source>
</evidence>
<evidence type="ECO:0000256" key="3">
    <source>
        <dbReference type="ARBA" id="ARBA00022806"/>
    </source>
</evidence>
<dbReference type="GO" id="GO:0005694">
    <property type="term" value="C:chromosome"/>
    <property type="evidence" value="ECO:0007669"/>
    <property type="project" value="TreeGrafter"/>
</dbReference>
<keyword evidence="4" id="KW-0067">ATP-binding</keyword>
<protein>
    <submittedName>
        <fullName evidence="7">ATP-dependent DNA helicase RecQ</fullName>
    </submittedName>
</protein>
<dbReference type="Pfam" id="PF00270">
    <property type="entry name" value="DEAD"/>
    <property type="match status" value="1"/>
</dbReference>
<feature type="domain" description="Helicase ATP-binding" evidence="5">
    <location>
        <begin position="24"/>
        <end position="203"/>
    </location>
</feature>
<dbReference type="InterPro" id="IPR001650">
    <property type="entry name" value="Helicase_C-like"/>
</dbReference>
<dbReference type="InterPro" id="IPR014001">
    <property type="entry name" value="Helicase_ATP-bd"/>
</dbReference>
<dbReference type="GO" id="GO:0009378">
    <property type="term" value="F:four-way junction helicase activity"/>
    <property type="evidence" value="ECO:0007669"/>
    <property type="project" value="TreeGrafter"/>
</dbReference>
<dbReference type="GO" id="GO:0006281">
    <property type="term" value="P:DNA repair"/>
    <property type="evidence" value="ECO:0007669"/>
    <property type="project" value="TreeGrafter"/>
</dbReference>
<dbReference type="GO" id="GO:0005524">
    <property type="term" value="F:ATP binding"/>
    <property type="evidence" value="ECO:0007669"/>
    <property type="project" value="UniProtKB-KW"/>
</dbReference>
<dbReference type="GO" id="GO:0043138">
    <property type="term" value="F:3'-5' DNA helicase activity"/>
    <property type="evidence" value="ECO:0007669"/>
    <property type="project" value="TreeGrafter"/>
</dbReference>
<keyword evidence="1" id="KW-0547">Nucleotide-binding</keyword>
<evidence type="ECO:0000259" key="5">
    <source>
        <dbReference type="PROSITE" id="PS51192"/>
    </source>
</evidence>
<evidence type="ECO:0000256" key="4">
    <source>
        <dbReference type="ARBA" id="ARBA00022840"/>
    </source>
</evidence>
<evidence type="ECO:0000256" key="1">
    <source>
        <dbReference type="ARBA" id="ARBA00022741"/>
    </source>
</evidence>
<dbReference type="PANTHER" id="PTHR13710">
    <property type="entry name" value="DNA HELICASE RECQ FAMILY MEMBER"/>
    <property type="match status" value="1"/>
</dbReference>
<evidence type="ECO:0000259" key="6">
    <source>
        <dbReference type="PROSITE" id="PS51194"/>
    </source>
</evidence>
<accession>A0A3B1DXF3</accession>
<dbReference type="InterPro" id="IPR004589">
    <property type="entry name" value="DNA_helicase_ATP-dep_RecQ"/>
</dbReference>
<dbReference type="SMART" id="SM00490">
    <property type="entry name" value="HELICc"/>
    <property type="match status" value="1"/>
</dbReference>
<organism evidence="7">
    <name type="scientific">hydrothermal vent metagenome</name>
    <dbReference type="NCBI Taxonomy" id="652676"/>
    <lineage>
        <taxon>unclassified sequences</taxon>
        <taxon>metagenomes</taxon>
        <taxon>ecological metagenomes</taxon>
    </lineage>
</organism>
<feature type="domain" description="Helicase C-terminal" evidence="6">
    <location>
        <begin position="228"/>
        <end position="381"/>
    </location>
</feature>
<dbReference type="Pfam" id="PF00271">
    <property type="entry name" value="Helicase_C"/>
    <property type="match status" value="1"/>
</dbReference>
<dbReference type="AlphaFoldDB" id="A0A3B1DXF3"/>